<name>A0ABR1W536_9PEZI</name>
<keyword evidence="3" id="KW-1185">Reference proteome</keyword>
<dbReference type="EMBL" id="JAQQWM010000002">
    <property type="protein sequence ID" value="KAK8077268.1"/>
    <property type="molecule type" value="Genomic_DNA"/>
</dbReference>
<evidence type="ECO:0000313" key="2">
    <source>
        <dbReference type="EMBL" id="KAK8077268.1"/>
    </source>
</evidence>
<feature type="region of interest" description="Disordered" evidence="1">
    <location>
        <begin position="183"/>
        <end position="204"/>
    </location>
</feature>
<comment type="caution">
    <text evidence="2">The sequence shown here is derived from an EMBL/GenBank/DDBJ whole genome shotgun (WGS) entry which is preliminary data.</text>
</comment>
<feature type="region of interest" description="Disordered" evidence="1">
    <location>
        <begin position="275"/>
        <end position="299"/>
    </location>
</feature>
<dbReference type="Proteomes" id="UP001446871">
    <property type="component" value="Unassembled WGS sequence"/>
</dbReference>
<proteinExistence type="predicted"/>
<reference evidence="2 3" key="1">
    <citation type="submission" date="2023-01" db="EMBL/GenBank/DDBJ databases">
        <title>Analysis of 21 Apiospora genomes using comparative genomics revels a genus with tremendous synthesis potential of carbohydrate active enzymes and secondary metabolites.</title>
        <authorList>
            <person name="Sorensen T."/>
        </authorList>
    </citation>
    <scope>NUCLEOTIDE SEQUENCE [LARGE SCALE GENOMIC DNA]</scope>
    <source>
        <strain evidence="2 3">CBS 83171</strain>
    </source>
</reference>
<protein>
    <recommendedName>
        <fullName evidence="4">Telomeric single stranded DNA binding POT1/Cdc13 domain-containing protein</fullName>
    </recommendedName>
</protein>
<sequence>MTVASHHPCRHLRLATPPIRPPEITCIAAEPFAPKPLVADILRTKYCVPGSIFLVEDVEACNASRSKRWRAIRLMLGDGELCLQALLAAEMHRYVDGGEVSIGSYVRLEAFRLEWLNPSADATDKEQEREDAMASGTGTMPYLVVSRLEVVGWNNRLMEMAAAAGLLPGIEELEDPVADEGHSIEASGHISGNDKEASERPAVAEPMATEASLLEEIANASDDGDFEAMMVSPQQTAQKRAELASQQQLLQSQSPSASQAAAMASIAAAVDSGYADEPTTVMEEAEEERRPLPSWLDTDPTKPLKLTPLRGIPTLPYKQNWSTNVLAVVATISELQPSNLPPFRQRQARLAHPSTPKQVHLTVFLDPAEFAPQVGSVVLLLGVKNHRFDGGSLKKYASDRPRHGGGGAGGLRTRCSSVGAMLRGCRGGGT</sequence>
<accession>A0ABR1W536</accession>
<evidence type="ECO:0000313" key="3">
    <source>
        <dbReference type="Proteomes" id="UP001446871"/>
    </source>
</evidence>
<evidence type="ECO:0008006" key="4">
    <source>
        <dbReference type="Google" id="ProtNLM"/>
    </source>
</evidence>
<evidence type="ECO:0000256" key="1">
    <source>
        <dbReference type="SAM" id="MobiDB-lite"/>
    </source>
</evidence>
<organism evidence="2 3">
    <name type="scientific">Apiospora saccharicola</name>
    <dbReference type="NCBI Taxonomy" id="335842"/>
    <lineage>
        <taxon>Eukaryota</taxon>
        <taxon>Fungi</taxon>
        <taxon>Dikarya</taxon>
        <taxon>Ascomycota</taxon>
        <taxon>Pezizomycotina</taxon>
        <taxon>Sordariomycetes</taxon>
        <taxon>Xylariomycetidae</taxon>
        <taxon>Amphisphaeriales</taxon>
        <taxon>Apiosporaceae</taxon>
        <taxon>Apiospora</taxon>
    </lineage>
</organism>
<gene>
    <name evidence="2" type="ORF">PG996_003438</name>
</gene>